<dbReference type="Proteomes" id="UP001497744">
    <property type="component" value="Unassembled WGS sequence"/>
</dbReference>
<gene>
    <name evidence="2" type="ORF">BcabD6B2_52810</name>
</gene>
<dbReference type="EMBL" id="BPLF01000005">
    <property type="protein sequence ID" value="GIX65846.1"/>
    <property type="molecule type" value="Genomic_DNA"/>
</dbReference>
<dbReference type="AlphaFoldDB" id="A0AAV4M384"/>
<evidence type="ECO:0000256" key="1">
    <source>
        <dbReference type="SAM" id="MobiDB-lite"/>
    </source>
</evidence>
<reference evidence="2 3" key="1">
    <citation type="submission" date="2021-06" db="EMBL/GenBank/DDBJ databases">
        <title>Genome sequence of Babesia caballi.</title>
        <authorList>
            <person name="Yamagishi J."/>
            <person name="Kidaka T."/>
            <person name="Ochi A."/>
        </authorList>
    </citation>
    <scope>NUCLEOTIDE SEQUENCE [LARGE SCALE GENOMIC DNA]</scope>
    <source>
        <strain evidence="2">USDA-D6B2</strain>
    </source>
</reference>
<evidence type="ECO:0000313" key="3">
    <source>
        <dbReference type="Proteomes" id="UP001497744"/>
    </source>
</evidence>
<organism evidence="2 3">
    <name type="scientific">Babesia caballi</name>
    <dbReference type="NCBI Taxonomy" id="5871"/>
    <lineage>
        <taxon>Eukaryota</taxon>
        <taxon>Sar</taxon>
        <taxon>Alveolata</taxon>
        <taxon>Apicomplexa</taxon>
        <taxon>Aconoidasida</taxon>
        <taxon>Piroplasmida</taxon>
        <taxon>Babesiidae</taxon>
        <taxon>Babesia</taxon>
    </lineage>
</organism>
<name>A0AAV4M384_BABCB</name>
<dbReference type="GeneID" id="94197327"/>
<sequence>MCAVDPTPCSGLGKWQLSGGEATGGDSAGRRRPWGRTRQAPGAREPTRPRSAQIGRTIKLVDVLGLEQRLARVSELALQGASGGLGVLLSQFHQNGLSSGGVGKRAVPGLQNGGLEGAAVREAEAPGVCVALVDLVEVASGQGLGLAAGQEHYAGESGGHRAAKRAGGEEPDRLRGWLLLAVNTLSHHVGLEEGALEQHLVVAEGLEDGGQHALRHLGAHLDGVVAVGQNLGLDDGHQAVLLADGGVAGQGMRSLQHGQVGWLVLGHVDRKHRTPLGEARARIVVLLAPFGQAVQASGADLLVGVGDGHEALVDLDAGKDALGVQQLNHALAARRLLEERLLEQNAARDVLPQPLGGEQHGAVLGAVLLSVLDAHVVEALFDGARALVSGEDALAGCGKEARILGQFLGTFLR</sequence>
<dbReference type="RefSeq" id="XP_067717915.1">
    <property type="nucleotide sequence ID" value="XM_067861814.1"/>
</dbReference>
<protein>
    <submittedName>
        <fullName evidence="2">Amino acid adenylation domain-containing protein</fullName>
    </submittedName>
</protein>
<keyword evidence="3" id="KW-1185">Reference proteome</keyword>
<accession>A0AAV4M384</accession>
<feature type="region of interest" description="Disordered" evidence="1">
    <location>
        <begin position="13"/>
        <end position="52"/>
    </location>
</feature>
<proteinExistence type="predicted"/>
<evidence type="ECO:0000313" key="2">
    <source>
        <dbReference type="EMBL" id="GIX65846.1"/>
    </source>
</evidence>
<comment type="caution">
    <text evidence="2">The sequence shown here is derived from an EMBL/GenBank/DDBJ whole genome shotgun (WGS) entry which is preliminary data.</text>
</comment>